<dbReference type="AlphaFoldDB" id="W9DQM6"/>
<protein>
    <recommendedName>
        <fullName evidence="3">Apea-like HEPN domain-containing protein</fullName>
    </recommendedName>
</protein>
<sequence>MIKLSEDERAYLDFERIRNEHIDFYKDYTSFDDFNDKKKECFFTDNLKIFSQYIYLINSLRNENIIDMKINYSLFGMAYEFLLKICALKINWDEYFESYKTNHRNRNYNYVKEYVLADLDNKLSSEQYQRSEEIMTFVQLQRNHFVHNLFKGMDHYAIPKQMYELIAVLVVIYKLSLPKEVVAYIQNGINNNSFSHGMDFKEVGFEVYTDKLSDYALDIPLFNDYW</sequence>
<comment type="caution">
    <text evidence="1">The sequence shown here is derived from an EMBL/GenBank/DDBJ whole genome shotgun (WGS) entry which is preliminary data.</text>
</comment>
<evidence type="ECO:0000313" key="1">
    <source>
        <dbReference type="EMBL" id="ETA67818.1"/>
    </source>
</evidence>
<dbReference type="EMBL" id="AZAJ01000001">
    <property type="protein sequence ID" value="ETA67818.1"/>
    <property type="molecule type" value="Genomic_DNA"/>
</dbReference>
<name>W9DQM6_METTI</name>
<gene>
    <name evidence="1" type="ORF">MettiDRAFT_1253</name>
</gene>
<keyword evidence="2" id="KW-1185">Reference proteome</keyword>
<proteinExistence type="predicted"/>
<accession>W9DQM6</accession>
<organism evidence="1 2">
    <name type="scientific">Methanolobus tindarius DSM 2278</name>
    <dbReference type="NCBI Taxonomy" id="1090322"/>
    <lineage>
        <taxon>Archaea</taxon>
        <taxon>Methanobacteriati</taxon>
        <taxon>Methanobacteriota</taxon>
        <taxon>Stenosarchaea group</taxon>
        <taxon>Methanomicrobia</taxon>
        <taxon>Methanosarcinales</taxon>
        <taxon>Methanosarcinaceae</taxon>
        <taxon>Methanolobus</taxon>
    </lineage>
</organism>
<dbReference type="Proteomes" id="UP000019483">
    <property type="component" value="Unassembled WGS sequence"/>
</dbReference>
<evidence type="ECO:0000313" key="2">
    <source>
        <dbReference type="Proteomes" id="UP000019483"/>
    </source>
</evidence>
<evidence type="ECO:0008006" key="3">
    <source>
        <dbReference type="Google" id="ProtNLM"/>
    </source>
</evidence>
<reference evidence="1 2" key="1">
    <citation type="submission" date="2013-08" db="EMBL/GenBank/DDBJ databases">
        <authorList>
            <consortium name="DOE Joint Genome Institute"/>
            <person name="Eisen J."/>
            <person name="Huntemann M."/>
            <person name="Han J."/>
            <person name="Chen A."/>
            <person name="Kyrpides N."/>
            <person name="Mavromatis K."/>
            <person name="Markowitz V."/>
            <person name="Palaniappan K."/>
            <person name="Ivanova N."/>
            <person name="Schaumberg A."/>
            <person name="Pati A."/>
            <person name="Liolios K."/>
            <person name="Nordberg H.P."/>
            <person name="Cantor M.N."/>
            <person name="Hua S.X."/>
            <person name="Woyke T."/>
        </authorList>
    </citation>
    <scope>NUCLEOTIDE SEQUENCE [LARGE SCALE GENOMIC DNA]</scope>
    <source>
        <strain evidence="1 2">DSM 2278</strain>
    </source>
</reference>